<evidence type="ECO:0000313" key="9">
    <source>
        <dbReference type="EMBL" id="MST96248.1"/>
    </source>
</evidence>
<dbReference type="GO" id="GO:0015627">
    <property type="term" value="C:type II protein secretion system complex"/>
    <property type="evidence" value="ECO:0007669"/>
    <property type="project" value="TreeGrafter"/>
</dbReference>
<evidence type="ECO:0000256" key="4">
    <source>
        <dbReference type="PROSITE-ProRule" id="PRU00339"/>
    </source>
</evidence>
<dbReference type="PROSITE" id="PS51257">
    <property type="entry name" value="PROKAR_LIPOPROTEIN"/>
    <property type="match status" value="1"/>
</dbReference>
<keyword evidence="2 7" id="KW-0732">Signal</keyword>
<dbReference type="SUPFAM" id="SSF48452">
    <property type="entry name" value="TPR-like"/>
    <property type="match status" value="1"/>
</dbReference>
<accession>A0A844G0Y5</accession>
<feature type="repeat" description="TPR" evidence="4">
    <location>
        <begin position="183"/>
        <end position="216"/>
    </location>
</feature>
<dbReference type="Pfam" id="PF00263">
    <property type="entry name" value="Secretin"/>
    <property type="match status" value="1"/>
</dbReference>
<dbReference type="GO" id="GO:0009306">
    <property type="term" value="P:protein secretion"/>
    <property type="evidence" value="ECO:0007669"/>
    <property type="project" value="InterPro"/>
</dbReference>
<gene>
    <name evidence="9" type="ORF">FYJ85_04200</name>
</gene>
<dbReference type="PANTHER" id="PTHR30332:SF24">
    <property type="entry name" value="SECRETIN GSPD-RELATED"/>
    <property type="match status" value="1"/>
</dbReference>
<dbReference type="InterPro" id="IPR011990">
    <property type="entry name" value="TPR-like_helical_dom_sf"/>
</dbReference>
<comment type="similarity">
    <text evidence="5">Belongs to the bacterial secretin family.</text>
</comment>
<evidence type="ECO:0000256" key="1">
    <source>
        <dbReference type="ARBA" id="ARBA00004370"/>
    </source>
</evidence>
<feature type="chain" id="PRO_5032862525" description="Type II/III secretion system secretin-like domain-containing protein" evidence="7">
    <location>
        <begin position="26"/>
        <end position="828"/>
    </location>
</feature>
<dbReference type="InterPro" id="IPR004845">
    <property type="entry name" value="T2SS_GspD_CS"/>
</dbReference>
<feature type="signal peptide" evidence="7">
    <location>
        <begin position="1"/>
        <end position="25"/>
    </location>
</feature>
<dbReference type="SMART" id="SM00028">
    <property type="entry name" value="TPR"/>
    <property type="match status" value="3"/>
</dbReference>
<dbReference type="InterPro" id="IPR019734">
    <property type="entry name" value="TPR_rpt"/>
</dbReference>
<dbReference type="PROSITE" id="PS50005">
    <property type="entry name" value="TPR"/>
    <property type="match status" value="1"/>
</dbReference>
<proteinExistence type="inferred from homology"/>
<evidence type="ECO:0000256" key="6">
    <source>
        <dbReference type="SAM" id="MobiDB-lite"/>
    </source>
</evidence>
<dbReference type="PANTHER" id="PTHR30332">
    <property type="entry name" value="PROBABLE GENERAL SECRETION PATHWAY PROTEIN D"/>
    <property type="match status" value="1"/>
</dbReference>
<reference evidence="9 10" key="1">
    <citation type="submission" date="2019-08" db="EMBL/GenBank/DDBJ databases">
        <title>In-depth cultivation of the pig gut microbiome towards novel bacterial diversity and tailored functional studies.</title>
        <authorList>
            <person name="Wylensek D."/>
            <person name="Hitch T.C.A."/>
            <person name="Clavel T."/>
        </authorList>
    </citation>
    <scope>NUCLEOTIDE SEQUENCE [LARGE SCALE GENOMIC DNA]</scope>
    <source>
        <strain evidence="9 10">BBE-744-WT-12</strain>
    </source>
</reference>
<protein>
    <recommendedName>
        <fullName evidence="8">Type II/III secretion system secretin-like domain-containing protein</fullName>
    </recommendedName>
</protein>
<dbReference type="Proteomes" id="UP000435649">
    <property type="component" value="Unassembled WGS sequence"/>
</dbReference>
<evidence type="ECO:0000256" key="5">
    <source>
        <dbReference type="RuleBase" id="RU004003"/>
    </source>
</evidence>
<evidence type="ECO:0000256" key="3">
    <source>
        <dbReference type="ARBA" id="ARBA00023136"/>
    </source>
</evidence>
<dbReference type="Gene3D" id="1.25.40.10">
    <property type="entry name" value="Tetratricopeptide repeat domain"/>
    <property type="match status" value="1"/>
</dbReference>
<feature type="region of interest" description="Disordered" evidence="6">
    <location>
        <begin position="642"/>
        <end position="669"/>
    </location>
</feature>
<evidence type="ECO:0000256" key="2">
    <source>
        <dbReference type="ARBA" id="ARBA00022729"/>
    </source>
</evidence>
<comment type="caution">
    <text evidence="9">The sequence shown here is derived from an EMBL/GenBank/DDBJ whole genome shotgun (WGS) entry which is preliminary data.</text>
</comment>
<organism evidence="9 10">
    <name type="scientific">Victivallis lenta</name>
    <dbReference type="NCBI Taxonomy" id="2606640"/>
    <lineage>
        <taxon>Bacteria</taxon>
        <taxon>Pseudomonadati</taxon>
        <taxon>Lentisphaerota</taxon>
        <taxon>Lentisphaeria</taxon>
        <taxon>Victivallales</taxon>
        <taxon>Victivallaceae</taxon>
        <taxon>Victivallis</taxon>
    </lineage>
</organism>
<keyword evidence="3" id="KW-0472">Membrane</keyword>
<dbReference type="InterPro" id="IPR004846">
    <property type="entry name" value="T2SS/T3SS_dom"/>
</dbReference>
<evidence type="ECO:0000259" key="8">
    <source>
        <dbReference type="Pfam" id="PF00263"/>
    </source>
</evidence>
<sequence>MLNRESKILGLAMALGIGCLSNVQAADVPVVTPEMQTTVNQYKVGREAVETEGDALVKKGNQLLIDKKFDQARDCYIAAQKLFERFSSSEFRDRVAACQRRIKQCYIDKAKDAMQKADERVQARDFEEAIKLCEEAIKYCPEERAALLEKIEFYRTRQRAAADREAVSKEKLMPNLAREAYDIQVLLQQGRELYNAAEYLKALRKFQEVLLIDPYNADALQNVLACNSKIEFIGKQRFAPTLRKMVAEVEWKYSIPITPDSDGVTGSDLLIDGPVEQVEKEESALQKKLDSIIIPRIDFEDVSVATAVKNLRDQSRQQDPERLGVNIVLLSSNGLRPTAANAEGYPGAMGPDGMPLQPYPGAAQPMQPQPQPQFDPNDPNALPLDEQRITLYSTNRPLMEVIINLCKTAKMRYRVEKYAVILAPQNVAIDDMETRIYPVEQSALASIPGGGEDRAGLRDFFIQNGVDFPIGSKIVYDTRISRLIVTNTVENLRAIANVINEVLDQQEPMVQIMVKFIEISQTDLKELAFNYQVSINNRDGVNTNGHTVVMGESSNELMRYYRDTGGNATVASRNPVNESTFSYVWENSDGTRITGSMFALNWADSGDILASPRVTTLPGQTAHIEMVTERFFPEDWETIDLKTSDNNTSGETNTTSSSWRTLRADPQPQFESEPRKLGIVFDITPEVDRERRTITAPIVFPIQTFSDWMVFDARVSNSDSDSDSDDDEYFKMPIFDRREINTMITVYDGDTVVLGGVASDTTEVLFDKIPVLGDLPFIGRLFQSRYENAEKRNLLVFLTCKLVKPDGTPFFPKEERNRGVAQFGQNYF</sequence>
<dbReference type="PROSITE" id="PS00875">
    <property type="entry name" value="T2SP_D"/>
    <property type="match status" value="1"/>
</dbReference>
<name>A0A844G0Y5_9BACT</name>
<feature type="domain" description="Type II/III secretion system secretin-like" evidence="8">
    <location>
        <begin position="603"/>
        <end position="804"/>
    </location>
</feature>
<evidence type="ECO:0000313" key="10">
    <source>
        <dbReference type="Proteomes" id="UP000435649"/>
    </source>
</evidence>
<keyword evidence="4" id="KW-0802">TPR repeat</keyword>
<evidence type="ECO:0000256" key="7">
    <source>
        <dbReference type="SAM" id="SignalP"/>
    </source>
</evidence>
<comment type="subcellular location">
    <subcellularLocation>
        <location evidence="1">Membrane</location>
    </subcellularLocation>
</comment>
<keyword evidence="10" id="KW-1185">Reference proteome</keyword>
<dbReference type="InterPro" id="IPR050810">
    <property type="entry name" value="Bact_Secretion_Sys_Channel"/>
</dbReference>
<dbReference type="AlphaFoldDB" id="A0A844G0Y5"/>
<dbReference type="EMBL" id="VUNS01000003">
    <property type="protein sequence ID" value="MST96248.1"/>
    <property type="molecule type" value="Genomic_DNA"/>
</dbReference>
<dbReference type="GO" id="GO:0016020">
    <property type="term" value="C:membrane"/>
    <property type="evidence" value="ECO:0007669"/>
    <property type="project" value="UniProtKB-SubCell"/>
</dbReference>
<feature type="compositionally biased region" description="Low complexity" evidence="6">
    <location>
        <begin position="644"/>
        <end position="658"/>
    </location>
</feature>
<dbReference type="RefSeq" id="WP_154417083.1">
    <property type="nucleotide sequence ID" value="NZ_VUNS01000003.1"/>
</dbReference>